<dbReference type="RefSeq" id="WP_208008069.1">
    <property type="nucleotide sequence ID" value="NZ_CP071796.1"/>
</dbReference>
<dbReference type="SMART" id="SM00155">
    <property type="entry name" value="PLDc"/>
    <property type="match status" value="2"/>
</dbReference>
<name>A0A975H2S4_9BURK</name>
<dbReference type="GO" id="GO:0008808">
    <property type="term" value="F:cardiolipin synthase activity"/>
    <property type="evidence" value="ECO:0007669"/>
    <property type="project" value="TreeGrafter"/>
</dbReference>
<gene>
    <name evidence="9" type="ORF">J1M35_15595</name>
</gene>
<evidence type="ECO:0000256" key="5">
    <source>
        <dbReference type="ARBA" id="ARBA00023136"/>
    </source>
</evidence>
<dbReference type="InterPro" id="IPR001736">
    <property type="entry name" value="PLipase_D/transphosphatidylase"/>
</dbReference>
<accession>A0A975H2S4</accession>
<keyword evidence="2" id="KW-1003">Cell membrane</keyword>
<evidence type="ECO:0000256" key="3">
    <source>
        <dbReference type="ARBA" id="ARBA00022692"/>
    </source>
</evidence>
<evidence type="ECO:0000259" key="8">
    <source>
        <dbReference type="PROSITE" id="PS50035"/>
    </source>
</evidence>
<evidence type="ECO:0000256" key="4">
    <source>
        <dbReference type="ARBA" id="ARBA00022989"/>
    </source>
</evidence>
<evidence type="ECO:0000313" key="9">
    <source>
        <dbReference type="EMBL" id="QTD44505.1"/>
    </source>
</evidence>
<organism evidence="9 10">
    <name type="scientific">Ottowia testudinis</name>
    <dbReference type="NCBI Taxonomy" id="2816950"/>
    <lineage>
        <taxon>Bacteria</taxon>
        <taxon>Pseudomonadati</taxon>
        <taxon>Pseudomonadota</taxon>
        <taxon>Betaproteobacteria</taxon>
        <taxon>Burkholderiales</taxon>
        <taxon>Comamonadaceae</taxon>
        <taxon>Ottowia</taxon>
    </lineage>
</organism>
<feature type="transmembrane region" description="Helical" evidence="7">
    <location>
        <begin position="38"/>
        <end position="60"/>
    </location>
</feature>
<feature type="domain" description="PLD phosphodiesterase" evidence="8">
    <location>
        <begin position="395"/>
        <end position="422"/>
    </location>
</feature>
<feature type="domain" description="PLD phosphodiesterase" evidence="8">
    <location>
        <begin position="202"/>
        <end position="229"/>
    </location>
</feature>
<reference evidence="9" key="1">
    <citation type="submission" date="2021-03" db="EMBL/GenBank/DDBJ databases">
        <title>Ottowia sp. 27C isolated from the cloaca of a Giant Asian pond turtle (Heosemys grandis).</title>
        <authorList>
            <person name="Spergser J."/>
            <person name="Busse H.-J."/>
        </authorList>
    </citation>
    <scope>NUCLEOTIDE SEQUENCE</scope>
    <source>
        <strain evidence="9">27C</strain>
    </source>
</reference>
<keyword evidence="5 7" id="KW-0472">Membrane</keyword>
<dbReference type="KEGG" id="otd:J1M35_15595"/>
<evidence type="ECO:0000256" key="7">
    <source>
        <dbReference type="SAM" id="Phobius"/>
    </source>
</evidence>
<feature type="compositionally biased region" description="Low complexity" evidence="6">
    <location>
        <begin position="293"/>
        <end position="302"/>
    </location>
</feature>
<comment type="subcellular location">
    <subcellularLocation>
        <location evidence="1">Cell membrane</location>
        <topology evidence="1">Multi-pass membrane protein</topology>
    </subcellularLocation>
</comment>
<evidence type="ECO:0000256" key="2">
    <source>
        <dbReference type="ARBA" id="ARBA00022475"/>
    </source>
</evidence>
<dbReference type="PANTHER" id="PTHR21248:SF22">
    <property type="entry name" value="PHOSPHOLIPASE D"/>
    <property type="match status" value="1"/>
</dbReference>
<dbReference type="PROSITE" id="PS50035">
    <property type="entry name" value="PLD"/>
    <property type="match status" value="2"/>
</dbReference>
<dbReference type="PANTHER" id="PTHR21248">
    <property type="entry name" value="CARDIOLIPIN SYNTHASE"/>
    <property type="match status" value="1"/>
</dbReference>
<dbReference type="SUPFAM" id="SSF56024">
    <property type="entry name" value="Phospholipase D/nuclease"/>
    <property type="match status" value="2"/>
</dbReference>
<dbReference type="GO" id="GO:0032049">
    <property type="term" value="P:cardiolipin biosynthetic process"/>
    <property type="evidence" value="ECO:0007669"/>
    <property type="project" value="UniProtKB-ARBA"/>
</dbReference>
<dbReference type="Pfam" id="PF13396">
    <property type="entry name" value="PLDc_N"/>
    <property type="match status" value="1"/>
</dbReference>
<proteinExistence type="predicted"/>
<feature type="region of interest" description="Disordered" evidence="6">
    <location>
        <begin position="283"/>
        <end position="302"/>
    </location>
</feature>
<dbReference type="EMBL" id="CP071796">
    <property type="protein sequence ID" value="QTD44505.1"/>
    <property type="molecule type" value="Genomic_DNA"/>
</dbReference>
<keyword evidence="3 7" id="KW-0812">Transmembrane</keyword>
<evidence type="ECO:0000313" key="10">
    <source>
        <dbReference type="Proteomes" id="UP000663903"/>
    </source>
</evidence>
<dbReference type="InterPro" id="IPR025202">
    <property type="entry name" value="PLD-like_dom"/>
</dbReference>
<keyword evidence="4 7" id="KW-1133">Transmembrane helix</keyword>
<dbReference type="Gene3D" id="3.30.870.10">
    <property type="entry name" value="Endonuclease Chain A"/>
    <property type="match status" value="2"/>
</dbReference>
<dbReference type="Pfam" id="PF13091">
    <property type="entry name" value="PLDc_2"/>
    <property type="match status" value="2"/>
</dbReference>
<sequence>MIRLPALTPLEHLAFVAAGLLTYVVVTRVRRQRRHPYAALAWVMGIAAFPYLGLPLFLVFGTRKVVRPATLRQPAPAGPWAALAPPWATRLLAALGVAEARPQAVVRFESDGDAALAQLQAVIGSARHTLDICTYVLGDDEVGAAVAAALAERSRTGVRVRLLVDSIGSLKSAHSHDALLKSAGVRTRLFMPALGRPGRGRVNLRNHRKLLIADGEIVWSGGRNLANEYFIGRAGEPAWLDLSFAAQGALAAQAQALFDGDWRVARGARQALRRGYAERFARQESGQQDHAEAAPQAPAQGGALAQWVPSGPDFHEDILHALLVSSAFHAQERLLLATPYFVPDEGLQEALVLAAKRGLQITLLLPRRSNHRLADWARGRAVRELVEAGVDVRLLPAMLHAKAVVVDDVLALCGSANLDSRSLFINYEAMAAFYGRAQIDWLAGWINGHAAAGEPASAEPPSWLRDIGEGMVATLAFQL</sequence>
<evidence type="ECO:0000256" key="1">
    <source>
        <dbReference type="ARBA" id="ARBA00004651"/>
    </source>
</evidence>
<evidence type="ECO:0000256" key="6">
    <source>
        <dbReference type="SAM" id="MobiDB-lite"/>
    </source>
</evidence>
<dbReference type="GO" id="GO:0005886">
    <property type="term" value="C:plasma membrane"/>
    <property type="evidence" value="ECO:0007669"/>
    <property type="project" value="UniProtKB-SubCell"/>
</dbReference>
<dbReference type="Proteomes" id="UP000663903">
    <property type="component" value="Chromosome"/>
</dbReference>
<keyword evidence="10" id="KW-1185">Reference proteome</keyword>
<protein>
    <submittedName>
        <fullName evidence="9">PLDc N-terminal domain-containing protein</fullName>
    </submittedName>
</protein>
<dbReference type="InterPro" id="IPR027379">
    <property type="entry name" value="CLS_N"/>
</dbReference>
<dbReference type="AlphaFoldDB" id="A0A975H2S4"/>
<feature type="compositionally biased region" description="Basic and acidic residues" evidence="6">
    <location>
        <begin position="283"/>
        <end position="292"/>
    </location>
</feature>
<feature type="transmembrane region" description="Helical" evidence="7">
    <location>
        <begin position="6"/>
        <end position="26"/>
    </location>
</feature>